<dbReference type="EMBL" id="LR796484">
    <property type="protein sequence ID" value="CAB4148086.1"/>
    <property type="molecule type" value="Genomic_DNA"/>
</dbReference>
<protein>
    <submittedName>
        <fullName evidence="2">CxxC_CxxC_SSSS, putative regulatory protein, FmdB family</fullName>
    </submittedName>
</protein>
<reference evidence="2" key="1">
    <citation type="submission" date="2020-04" db="EMBL/GenBank/DDBJ databases">
        <authorList>
            <person name="Chiriac C."/>
            <person name="Salcher M."/>
            <person name="Ghai R."/>
            <person name="Kavagutti S V."/>
        </authorList>
    </citation>
    <scope>NUCLEOTIDE SEQUENCE</scope>
</reference>
<gene>
    <name evidence="2" type="ORF">UFOVP429_99</name>
    <name evidence="3" type="ORF">UFOVP696_68</name>
</gene>
<dbReference type="EMBL" id="LR796666">
    <property type="protein sequence ID" value="CAB4158200.1"/>
    <property type="molecule type" value="Genomic_DNA"/>
</dbReference>
<dbReference type="InterPro" id="IPR013429">
    <property type="entry name" value="Regulatory_FmdB_Zinc_ribbon"/>
</dbReference>
<sequence length="55" mass="6075">MPNYDFTCIPCDSTVEMHMTFDSVERPTCTKCGNPMIKVYTPPAVQFKGGGWGGQ</sequence>
<dbReference type="NCBIfam" id="TIGR02605">
    <property type="entry name" value="CxxC_CxxC_SSSS"/>
    <property type="match status" value="1"/>
</dbReference>
<evidence type="ECO:0000313" key="2">
    <source>
        <dbReference type="EMBL" id="CAB4148086.1"/>
    </source>
</evidence>
<evidence type="ECO:0000313" key="3">
    <source>
        <dbReference type="EMBL" id="CAB4158200.1"/>
    </source>
</evidence>
<proteinExistence type="predicted"/>
<evidence type="ECO:0000259" key="1">
    <source>
        <dbReference type="SMART" id="SM00834"/>
    </source>
</evidence>
<accession>A0A6J5MSS9</accession>
<organism evidence="2">
    <name type="scientific">uncultured Caudovirales phage</name>
    <dbReference type="NCBI Taxonomy" id="2100421"/>
    <lineage>
        <taxon>Viruses</taxon>
        <taxon>Duplodnaviria</taxon>
        <taxon>Heunggongvirae</taxon>
        <taxon>Uroviricota</taxon>
        <taxon>Caudoviricetes</taxon>
        <taxon>Peduoviridae</taxon>
        <taxon>Maltschvirus</taxon>
        <taxon>Maltschvirus maltsch</taxon>
    </lineage>
</organism>
<dbReference type="SMART" id="SM00834">
    <property type="entry name" value="CxxC_CXXC_SSSS"/>
    <property type="match status" value="1"/>
</dbReference>
<name>A0A6J5MSS9_9CAUD</name>
<feature type="domain" description="Putative regulatory protein FmdB zinc ribbon" evidence="1">
    <location>
        <begin position="1"/>
        <end position="41"/>
    </location>
</feature>